<reference evidence="2" key="1">
    <citation type="journal article" date="2019" name="Int. J. Syst. Evol. Microbiol.">
        <title>The Global Catalogue of Microorganisms (GCM) 10K type strain sequencing project: providing services to taxonomists for standard genome sequencing and annotation.</title>
        <authorList>
            <consortium name="The Broad Institute Genomics Platform"/>
            <consortium name="The Broad Institute Genome Sequencing Center for Infectious Disease"/>
            <person name="Wu L."/>
            <person name="Ma J."/>
        </authorList>
    </citation>
    <scope>NUCLEOTIDE SEQUENCE [LARGE SCALE GENOMIC DNA]</scope>
    <source>
        <strain evidence="2">JCM 18956</strain>
    </source>
</reference>
<dbReference type="EMBL" id="BAABLM010000003">
    <property type="protein sequence ID" value="GAA4673257.1"/>
    <property type="molecule type" value="Genomic_DNA"/>
</dbReference>
<protein>
    <submittedName>
        <fullName evidence="1">Uncharacterized protein</fullName>
    </submittedName>
</protein>
<sequence>MVPETGAEEAEEPADELLLLAGVDDSFEAQAERAMTPTMAMAARLPTRLMFTEFPSGRFMFVVQDRAGADPRARLRRCVNEGRPQR</sequence>
<name>A0ABP8VVF3_9MICO</name>
<comment type="caution">
    <text evidence="1">The sequence shown here is derived from an EMBL/GenBank/DDBJ whole genome shotgun (WGS) entry which is preliminary data.</text>
</comment>
<evidence type="ECO:0000313" key="2">
    <source>
        <dbReference type="Proteomes" id="UP001501295"/>
    </source>
</evidence>
<dbReference type="Proteomes" id="UP001501295">
    <property type="component" value="Unassembled WGS sequence"/>
</dbReference>
<evidence type="ECO:0000313" key="1">
    <source>
        <dbReference type="EMBL" id="GAA4673257.1"/>
    </source>
</evidence>
<accession>A0ABP8VVF3</accession>
<organism evidence="1 2">
    <name type="scientific">Frondihabitans cladoniiphilus</name>
    <dbReference type="NCBI Taxonomy" id="715785"/>
    <lineage>
        <taxon>Bacteria</taxon>
        <taxon>Bacillati</taxon>
        <taxon>Actinomycetota</taxon>
        <taxon>Actinomycetes</taxon>
        <taxon>Micrococcales</taxon>
        <taxon>Microbacteriaceae</taxon>
        <taxon>Frondihabitans</taxon>
    </lineage>
</organism>
<proteinExistence type="predicted"/>
<keyword evidence="2" id="KW-1185">Reference proteome</keyword>
<gene>
    <name evidence="1" type="ORF">GCM10025780_16830</name>
</gene>